<dbReference type="EMBL" id="CM042025">
    <property type="protein sequence ID" value="KAI3806013.1"/>
    <property type="molecule type" value="Genomic_DNA"/>
</dbReference>
<organism evidence="1 2">
    <name type="scientific">Smallanthus sonchifolius</name>
    <dbReference type="NCBI Taxonomy" id="185202"/>
    <lineage>
        <taxon>Eukaryota</taxon>
        <taxon>Viridiplantae</taxon>
        <taxon>Streptophyta</taxon>
        <taxon>Embryophyta</taxon>
        <taxon>Tracheophyta</taxon>
        <taxon>Spermatophyta</taxon>
        <taxon>Magnoliopsida</taxon>
        <taxon>eudicotyledons</taxon>
        <taxon>Gunneridae</taxon>
        <taxon>Pentapetalae</taxon>
        <taxon>asterids</taxon>
        <taxon>campanulids</taxon>
        <taxon>Asterales</taxon>
        <taxon>Asteraceae</taxon>
        <taxon>Asteroideae</taxon>
        <taxon>Heliantheae alliance</taxon>
        <taxon>Millerieae</taxon>
        <taxon>Smallanthus</taxon>
    </lineage>
</organism>
<protein>
    <submittedName>
        <fullName evidence="1">Uncharacterized protein</fullName>
    </submittedName>
</protein>
<name>A0ACB9IEP4_9ASTR</name>
<gene>
    <name evidence="1" type="ORF">L1987_21903</name>
</gene>
<evidence type="ECO:0000313" key="1">
    <source>
        <dbReference type="EMBL" id="KAI3806013.1"/>
    </source>
</evidence>
<accession>A0ACB9IEP4</accession>
<evidence type="ECO:0000313" key="2">
    <source>
        <dbReference type="Proteomes" id="UP001056120"/>
    </source>
</evidence>
<keyword evidence="2" id="KW-1185">Reference proteome</keyword>
<dbReference type="Proteomes" id="UP001056120">
    <property type="component" value="Linkage Group LG08"/>
</dbReference>
<reference evidence="1 2" key="2">
    <citation type="journal article" date="2022" name="Mol. Ecol. Resour.">
        <title>The genomes of chicory, endive, great burdock and yacon provide insights into Asteraceae paleo-polyploidization history and plant inulin production.</title>
        <authorList>
            <person name="Fan W."/>
            <person name="Wang S."/>
            <person name="Wang H."/>
            <person name="Wang A."/>
            <person name="Jiang F."/>
            <person name="Liu H."/>
            <person name="Zhao H."/>
            <person name="Xu D."/>
            <person name="Zhang Y."/>
        </authorList>
    </citation>
    <scope>NUCLEOTIDE SEQUENCE [LARGE SCALE GENOMIC DNA]</scope>
    <source>
        <strain evidence="2">cv. Yunnan</strain>
        <tissue evidence="1">Leaves</tissue>
    </source>
</reference>
<comment type="caution">
    <text evidence="1">The sequence shown here is derived from an EMBL/GenBank/DDBJ whole genome shotgun (WGS) entry which is preliminary data.</text>
</comment>
<proteinExistence type="predicted"/>
<reference evidence="2" key="1">
    <citation type="journal article" date="2022" name="Mol. Ecol. Resour.">
        <title>The genomes of chicory, endive, great burdock and yacon provide insights into Asteraceae palaeo-polyploidization history and plant inulin production.</title>
        <authorList>
            <person name="Fan W."/>
            <person name="Wang S."/>
            <person name="Wang H."/>
            <person name="Wang A."/>
            <person name="Jiang F."/>
            <person name="Liu H."/>
            <person name="Zhao H."/>
            <person name="Xu D."/>
            <person name="Zhang Y."/>
        </authorList>
    </citation>
    <scope>NUCLEOTIDE SEQUENCE [LARGE SCALE GENOMIC DNA]</scope>
    <source>
        <strain evidence="2">cv. Yunnan</strain>
    </source>
</reference>
<sequence length="118" mass="13615">MLMMVKVSWPKTIKKWFNVKNKAENFHADGFSYGGRDEVWRNNFSEKEVCCIKKSRKTRTGLAKQTNKIDPDLAQVKDVDNYRIFVATWNVAGKSPTNSLNLEDWLHNSPPAHIYVLG</sequence>